<accession>A0A918VF31</accession>
<feature type="region of interest" description="Disordered" evidence="5">
    <location>
        <begin position="184"/>
        <end position="204"/>
    </location>
</feature>
<evidence type="ECO:0000256" key="4">
    <source>
        <dbReference type="ARBA" id="ARBA00023136"/>
    </source>
</evidence>
<feature type="region of interest" description="Disordered" evidence="5">
    <location>
        <begin position="1"/>
        <end position="23"/>
    </location>
</feature>
<dbReference type="Gene3D" id="2.40.50.100">
    <property type="match status" value="1"/>
</dbReference>
<keyword evidence="10" id="KW-1185">Reference proteome</keyword>
<comment type="subcellular location">
    <subcellularLocation>
        <location evidence="1">Membrane</location>
        <topology evidence="1">Single-pass membrane protein</topology>
    </subcellularLocation>
</comment>
<dbReference type="GO" id="GO:0016020">
    <property type="term" value="C:membrane"/>
    <property type="evidence" value="ECO:0007669"/>
    <property type="project" value="UniProtKB-SubCell"/>
</dbReference>
<dbReference type="InterPro" id="IPR050739">
    <property type="entry name" value="MFP"/>
</dbReference>
<feature type="domain" description="p-hydroxybenzoic acid efflux pump subunit AaeA-like beta-barrel" evidence="8">
    <location>
        <begin position="259"/>
        <end position="339"/>
    </location>
</feature>
<keyword evidence="2 6" id="KW-0812">Transmembrane</keyword>
<dbReference type="PANTHER" id="PTHR30386:SF26">
    <property type="entry name" value="TRANSPORT PROTEIN COMB"/>
    <property type="match status" value="1"/>
</dbReference>
<dbReference type="InterPro" id="IPR058634">
    <property type="entry name" value="AaeA-lik-b-barrel"/>
</dbReference>
<dbReference type="Gene3D" id="1.10.287.470">
    <property type="entry name" value="Helix hairpin bin"/>
    <property type="match status" value="1"/>
</dbReference>
<dbReference type="EMBL" id="BMWZ01000010">
    <property type="protein sequence ID" value="GGZ92666.1"/>
    <property type="molecule type" value="Genomic_DNA"/>
</dbReference>
<reference evidence="9" key="2">
    <citation type="submission" date="2020-09" db="EMBL/GenBank/DDBJ databases">
        <authorList>
            <person name="Sun Q."/>
            <person name="Kim S."/>
        </authorList>
    </citation>
    <scope>NUCLEOTIDE SEQUENCE</scope>
    <source>
        <strain evidence="9">KCTC 12710</strain>
    </source>
</reference>
<dbReference type="Gene3D" id="2.40.30.170">
    <property type="match status" value="1"/>
</dbReference>
<dbReference type="PANTHER" id="PTHR30386">
    <property type="entry name" value="MEMBRANE FUSION SUBUNIT OF EMRAB-TOLC MULTIDRUG EFFLUX PUMP"/>
    <property type="match status" value="1"/>
</dbReference>
<protein>
    <submittedName>
        <fullName evidence="9">Multidrug transporter</fullName>
    </submittedName>
</protein>
<dbReference type="Proteomes" id="UP000636004">
    <property type="component" value="Unassembled WGS sequence"/>
</dbReference>
<keyword evidence="3 6" id="KW-1133">Transmembrane helix</keyword>
<evidence type="ECO:0000256" key="5">
    <source>
        <dbReference type="SAM" id="MobiDB-lite"/>
    </source>
</evidence>
<evidence type="ECO:0000259" key="8">
    <source>
        <dbReference type="Pfam" id="PF25963"/>
    </source>
</evidence>
<evidence type="ECO:0000256" key="6">
    <source>
        <dbReference type="SAM" id="Phobius"/>
    </source>
</evidence>
<feature type="compositionally biased region" description="Polar residues" evidence="5">
    <location>
        <begin position="1"/>
        <end position="13"/>
    </location>
</feature>
<evidence type="ECO:0000313" key="9">
    <source>
        <dbReference type="EMBL" id="GGZ92666.1"/>
    </source>
</evidence>
<dbReference type="RefSeq" id="WP_189362627.1">
    <property type="nucleotide sequence ID" value="NZ_BMWZ01000010.1"/>
</dbReference>
<dbReference type="Pfam" id="PF25917">
    <property type="entry name" value="BSH_RND"/>
    <property type="match status" value="1"/>
</dbReference>
<feature type="transmembrane region" description="Helical" evidence="6">
    <location>
        <begin position="31"/>
        <end position="49"/>
    </location>
</feature>
<keyword evidence="4 6" id="KW-0472">Membrane</keyword>
<evidence type="ECO:0000256" key="3">
    <source>
        <dbReference type="ARBA" id="ARBA00022989"/>
    </source>
</evidence>
<evidence type="ECO:0000256" key="2">
    <source>
        <dbReference type="ARBA" id="ARBA00022692"/>
    </source>
</evidence>
<comment type="caution">
    <text evidence="9">The sequence shown here is derived from an EMBL/GenBank/DDBJ whole genome shotgun (WGS) entry which is preliminary data.</text>
</comment>
<reference evidence="9" key="1">
    <citation type="journal article" date="2014" name="Int. J. Syst. Evol. Microbiol.">
        <title>Complete genome sequence of Corynebacterium casei LMG S-19264T (=DSM 44701T), isolated from a smear-ripened cheese.</title>
        <authorList>
            <consortium name="US DOE Joint Genome Institute (JGI-PGF)"/>
            <person name="Walter F."/>
            <person name="Albersmeier A."/>
            <person name="Kalinowski J."/>
            <person name="Ruckert C."/>
        </authorList>
    </citation>
    <scope>NUCLEOTIDE SEQUENCE</scope>
    <source>
        <strain evidence="9">KCTC 12710</strain>
    </source>
</reference>
<dbReference type="InterPro" id="IPR058625">
    <property type="entry name" value="MdtA-like_BSH"/>
</dbReference>
<dbReference type="SUPFAM" id="SSF111369">
    <property type="entry name" value="HlyD-like secretion proteins"/>
    <property type="match status" value="2"/>
</dbReference>
<name>A0A918VF31_9FLAO</name>
<evidence type="ECO:0000259" key="7">
    <source>
        <dbReference type="Pfam" id="PF25917"/>
    </source>
</evidence>
<evidence type="ECO:0000313" key="10">
    <source>
        <dbReference type="Proteomes" id="UP000636004"/>
    </source>
</evidence>
<organism evidence="9 10">
    <name type="scientific">Algibacter mikhailovii</name>
    <dbReference type="NCBI Taxonomy" id="425498"/>
    <lineage>
        <taxon>Bacteria</taxon>
        <taxon>Pseudomonadati</taxon>
        <taxon>Bacteroidota</taxon>
        <taxon>Flavobacteriia</taxon>
        <taxon>Flavobacteriales</taxon>
        <taxon>Flavobacteriaceae</taxon>
        <taxon>Algibacter</taxon>
    </lineage>
</organism>
<proteinExistence type="predicted"/>
<gene>
    <name evidence="9" type="ORF">GCM10007028_33850</name>
</gene>
<dbReference type="Pfam" id="PF25963">
    <property type="entry name" value="Beta-barrel_AAEA"/>
    <property type="match status" value="1"/>
</dbReference>
<sequence length="379" mass="41434">MATETDSIPNNEEQAQEDASNKKEQKSPIKLITRIVLIVSLLFFVWYILAERHTPYTDQARIKGLVTPVTSRVSGNIIDVRIKLHTNVKAGDTLFLIDPSPFEIAVLKAEANIDNAVQSVAASSSSVKSAAGKLGVAKAQLERAQRNWNRVEKVMRENAGALSESDKDQSETALLQATEQVASSQANLDRAKQSLGDSGPDNPKIRTAIQELEKAQLDLAFTAIIAPTDGVIESFDIDLGYYASAGQPLTTLISNSDVWIQADMKENNLSLLKVGDPVKYTFDIAPGVIYEGHVRSLGYGVSADQTNKGGLPTINSKNSWLRDPQRFPVIISFDSIATQEVPIRLGGQVDVVAYTGNSWILNAIASFRIKFNSWLSYVR</sequence>
<evidence type="ECO:0000256" key="1">
    <source>
        <dbReference type="ARBA" id="ARBA00004167"/>
    </source>
</evidence>
<dbReference type="AlphaFoldDB" id="A0A918VF31"/>
<feature type="domain" description="Multidrug resistance protein MdtA-like barrel-sandwich hybrid" evidence="7">
    <location>
        <begin position="69"/>
        <end position="252"/>
    </location>
</feature>